<feature type="non-terminal residue" evidence="1">
    <location>
        <position position="1"/>
    </location>
</feature>
<evidence type="ECO:0000313" key="1">
    <source>
        <dbReference type="EMBL" id="CAL1264675.1"/>
    </source>
</evidence>
<dbReference type="EMBL" id="CAXIEN010000014">
    <property type="protein sequence ID" value="CAL1264675.1"/>
    <property type="molecule type" value="Genomic_DNA"/>
</dbReference>
<reference evidence="1 2" key="1">
    <citation type="submission" date="2024-04" db="EMBL/GenBank/DDBJ databases">
        <authorList>
            <person name="Rising A."/>
            <person name="Reimegard J."/>
            <person name="Sonavane S."/>
            <person name="Akerstrom W."/>
            <person name="Nylinder S."/>
            <person name="Hedman E."/>
            <person name="Kallberg Y."/>
        </authorList>
    </citation>
    <scope>NUCLEOTIDE SEQUENCE [LARGE SCALE GENOMIC DNA]</scope>
</reference>
<organism evidence="1 2">
    <name type="scientific">Larinioides sclopetarius</name>
    <dbReference type="NCBI Taxonomy" id="280406"/>
    <lineage>
        <taxon>Eukaryota</taxon>
        <taxon>Metazoa</taxon>
        <taxon>Ecdysozoa</taxon>
        <taxon>Arthropoda</taxon>
        <taxon>Chelicerata</taxon>
        <taxon>Arachnida</taxon>
        <taxon>Araneae</taxon>
        <taxon>Araneomorphae</taxon>
        <taxon>Entelegynae</taxon>
        <taxon>Araneoidea</taxon>
        <taxon>Araneidae</taxon>
        <taxon>Larinioides</taxon>
    </lineage>
</organism>
<proteinExistence type="predicted"/>
<keyword evidence="2" id="KW-1185">Reference proteome</keyword>
<protein>
    <submittedName>
        <fullName evidence="1">Uncharacterized protein</fullName>
    </submittedName>
</protein>
<gene>
    <name evidence="1" type="ORF">LARSCL_LOCUS2102</name>
</gene>
<comment type="caution">
    <text evidence="1">The sequence shown here is derived from an EMBL/GenBank/DDBJ whole genome shotgun (WGS) entry which is preliminary data.</text>
</comment>
<dbReference type="Proteomes" id="UP001497382">
    <property type="component" value="Unassembled WGS sequence"/>
</dbReference>
<evidence type="ECO:0000313" key="2">
    <source>
        <dbReference type="Proteomes" id="UP001497382"/>
    </source>
</evidence>
<dbReference type="AlphaFoldDB" id="A0AAV1Z2S0"/>
<accession>A0AAV1Z2S0</accession>
<name>A0AAV1Z2S0_9ARAC</name>
<sequence>VLEKRSLGFVVEFIAVRKVDIECDEICYILFSELKSCCRNSKSRTQEKGELIQACTTHALPDILDVSWYCQTAPGPCRSEETAIFSASSEASVMDMQCSTGKKTIPKSLSGKLNSHSIRRAGGKTLGKVKPPMQINTAEKNHSRQTIISTSCPVFLLRRLDYQDSYEEFRIV</sequence>